<evidence type="ECO:0000313" key="3">
    <source>
        <dbReference type="Proteomes" id="UP000606786"/>
    </source>
</evidence>
<dbReference type="Proteomes" id="UP000606786">
    <property type="component" value="Unassembled WGS sequence"/>
</dbReference>
<keyword evidence="1" id="KW-1133">Transmembrane helix</keyword>
<keyword evidence="1" id="KW-0812">Transmembrane</keyword>
<keyword evidence="1" id="KW-0472">Membrane</keyword>
<proteinExistence type="predicted"/>
<gene>
    <name evidence="2" type="ORF">CCAP1982_LOCUS14849</name>
</gene>
<protein>
    <submittedName>
        <fullName evidence="2">(Mediterranean fruit fly) hypothetical protein</fullName>
    </submittedName>
</protein>
<evidence type="ECO:0000256" key="1">
    <source>
        <dbReference type="SAM" id="Phobius"/>
    </source>
</evidence>
<dbReference type="AlphaFoldDB" id="A0A811V7V1"/>
<accession>A0A811V7V1</accession>
<comment type="caution">
    <text evidence="2">The sequence shown here is derived from an EMBL/GenBank/DDBJ whole genome shotgun (WGS) entry which is preliminary data.</text>
</comment>
<sequence length="166" mass="18099">MLLLPTTTPLAHTYACTSMYASQCLQMICQNNKRRLRQVDSIELKLKQTNQTSNRATSTLPQQTYKQAHTHFVAALALPQHTHTNKSQVTAFWRRPVQRLMQLTDGSELIVFAAFLCIAAAYPSIVGPAIIPALGPRVIVGPVAHPLLVPGLPHAPILAPGHVIVG</sequence>
<feature type="transmembrane region" description="Helical" evidence="1">
    <location>
        <begin position="109"/>
        <end position="131"/>
    </location>
</feature>
<keyword evidence="3" id="KW-1185">Reference proteome</keyword>
<evidence type="ECO:0000313" key="2">
    <source>
        <dbReference type="EMBL" id="CAD7006535.1"/>
    </source>
</evidence>
<reference evidence="2" key="1">
    <citation type="submission" date="2020-11" db="EMBL/GenBank/DDBJ databases">
        <authorList>
            <person name="Whitehead M."/>
        </authorList>
    </citation>
    <scope>NUCLEOTIDE SEQUENCE</scope>
    <source>
        <strain evidence="2">EGII</strain>
    </source>
</reference>
<dbReference type="EMBL" id="CAJHJT010000034">
    <property type="protein sequence ID" value="CAD7006535.1"/>
    <property type="molecule type" value="Genomic_DNA"/>
</dbReference>
<name>A0A811V7V1_CERCA</name>
<organism evidence="2 3">
    <name type="scientific">Ceratitis capitata</name>
    <name type="common">Mediterranean fruit fly</name>
    <name type="synonym">Tephritis capitata</name>
    <dbReference type="NCBI Taxonomy" id="7213"/>
    <lineage>
        <taxon>Eukaryota</taxon>
        <taxon>Metazoa</taxon>
        <taxon>Ecdysozoa</taxon>
        <taxon>Arthropoda</taxon>
        <taxon>Hexapoda</taxon>
        <taxon>Insecta</taxon>
        <taxon>Pterygota</taxon>
        <taxon>Neoptera</taxon>
        <taxon>Endopterygota</taxon>
        <taxon>Diptera</taxon>
        <taxon>Brachycera</taxon>
        <taxon>Muscomorpha</taxon>
        <taxon>Tephritoidea</taxon>
        <taxon>Tephritidae</taxon>
        <taxon>Ceratitis</taxon>
        <taxon>Ceratitis</taxon>
    </lineage>
</organism>